<protein>
    <recommendedName>
        <fullName evidence="3">Phage protein</fullName>
    </recommendedName>
</protein>
<comment type="caution">
    <text evidence="1">The sequence shown here is derived from an EMBL/GenBank/DDBJ whole genome shotgun (WGS) entry which is preliminary data.</text>
</comment>
<keyword evidence="2" id="KW-1185">Reference proteome</keyword>
<sequence>MNENEYAKHMISWIEKLGIPDIEVAQKAFSLSKTYWNDGVPQKFDVIKQELWSWVDLNGGPRLTDNSDMTKVRMILCIATESVHEVQDMGFFEDLLVSLGYSYKEAYEGS</sequence>
<evidence type="ECO:0000313" key="2">
    <source>
        <dbReference type="Proteomes" id="UP001201273"/>
    </source>
</evidence>
<dbReference type="Proteomes" id="UP001201273">
    <property type="component" value="Unassembled WGS sequence"/>
</dbReference>
<evidence type="ECO:0000313" key="1">
    <source>
        <dbReference type="EMBL" id="MCE2593777.1"/>
    </source>
</evidence>
<gene>
    <name evidence="1" type="ORF">K6Y31_02990</name>
</gene>
<proteinExistence type="predicted"/>
<reference evidence="1 2" key="1">
    <citation type="journal article" date="2022" name="Environ. Microbiol. Rep.">
        <title>Eco-phylogenetic analyses reveal divergent evolution of vitamin B12 metabolism in the marine bacterial family 'Psychromonadaceae'.</title>
        <authorList>
            <person name="Jin X."/>
            <person name="Yang Y."/>
            <person name="Cao H."/>
            <person name="Gao B."/>
            <person name="Zhao Z."/>
        </authorList>
    </citation>
    <scope>NUCLEOTIDE SEQUENCE [LARGE SCALE GENOMIC DNA]</scope>
    <source>
        <strain evidence="1 2">MKS20</strain>
    </source>
</reference>
<organism evidence="1 2">
    <name type="scientific">Motilimonas cestriensis</name>
    <dbReference type="NCBI Taxonomy" id="2742685"/>
    <lineage>
        <taxon>Bacteria</taxon>
        <taxon>Pseudomonadati</taxon>
        <taxon>Pseudomonadota</taxon>
        <taxon>Gammaproteobacteria</taxon>
        <taxon>Alteromonadales</taxon>
        <taxon>Alteromonadales genera incertae sedis</taxon>
        <taxon>Motilimonas</taxon>
    </lineage>
</organism>
<name>A0ABS8W5V6_9GAMM</name>
<accession>A0ABS8W5V6</accession>
<dbReference type="RefSeq" id="WP_233051356.1">
    <property type="nucleotide sequence ID" value="NZ_JAIMJA010000002.1"/>
</dbReference>
<evidence type="ECO:0008006" key="3">
    <source>
        <dbReference type="Google" id="ProtNLM"/>
    </source>
</evidence>
<dbReference type="EMBL" id="JAIMJA010000002">
    <property type="protein sequence ID" value="MCE2593777.1"/>
    <property type="molecule type" value="Genomic_DNA"/>
</dbReference>